<gene>
    <name evidence="2" type="ORF">NCTC6385_04967</name>
</gene>
<keyword evidence="1" id="KW-0472">Membrane</keyword>
<evidence type="ECO:0000256" key="1">
    <source>
        <dbReference type="SAM" id="Phobius"/>
    </source>
</evidence>
<dbReference type="AlphaFoldDB" id="A0A7D8EU58"/>
<reference evidence="2 3" key="1">
    <citation type="submission" date="2018-06" db="EMBL/GenBank/DDBJ databases">
        <authorList>
            <consortium name="Pathogen Informatics"/>
            <person name="Doyle S."/>
        </authorList>
    </citation>
    <scope>NUCLEOTIDE SEQUENCE [LARGE SCALE GENOMIC DNA]</scope>
    <source>
        <strain evidence="2 3">NCTC6385</strain>
    </source>
</reference>
<dbReference type="EMBL" id="UGWV01000002">
    <property type="protein sequence ID" value="SUF97910.1"/>
    <property type="molecule type" value="Genomic_DNA"/>
</dbReference>
<protein>
    <submittedName>
        <fullName evidence="2">Uncharacterized protein</fullName>
    </submittedName>
</protein>
<sequence>MHWTEIITALAGLVMVVILLAMAIKRFGY</sequence>
<accession>A0A7D8EU58</accession>
<evidence type="ECO:0000313" key="2">
    <source>
        <dbReference type="EMBL" id="SUF97910.1"/>
    </source>
</evidence>
<keyword evidence="1" id="KW-0812">Transmembrane</keyword>
<evidence type="ECO:0000313" key="3">
    <source>
        <dbReference type="Proteomes" id="UP000254463"/>
    </source>
</evidence>
<feature type="transmembrane region" description="Helical" evidence="1">
    <location>
        <begin position="6"/>
        <end position="24"/>
    </location>
</feature>
<proteinExistence type="predicted"/>
<name>A0A7D8EU58_SALER</name>
<dbReference type="Proteomes" id="UP000254463">
    <property type="component" value="Unassembled WGS sequence"/>
</dbReference>
<organism evidence="2 3">
    <name type="scientific">Salmonella enterica</name>
    <name type="common">Salmonella choleraesuis</name>
    <dbReference type="NCBI Taxonomy" id="28901"/>
    <lineage>
        <taxon>Bacteria</taxon>
        <taxon>Pseudomonadati</taxon>
        <taxon>Pseudomonadota</taxon>
        <taxon>Gammaproteobacteria</taxon>
        <taxon>Enterobacterales</taxon>
        <taxon>Enterobacteriaceae</taxon>
        <taxon>Salmonella</taxon>
    </lineage>
</organism>
<keyword evidence="1" id="KW-1133">Transmembrane helix</keyword>